<gene>
    <name evidence="1" type="ORF">SAMN05421841_2313</name>
</gene>
<accession>A0A1I0QYE4</accession>
<protein>
    <submittedName>
        <fullName evidence="1">Uncharacterized protein</fullName>
    </submittedName>
</protein>
<evidence type="ECO:0000313" key="1">
    <source>
        <dbReference type="EMBL" id="SEW32590.1"/>
    </source>
</evidence>
<dbReference type="EMBL" id="FOIU01000001">
    <property type="protein sequence ID" value="SEW32590.1"/>
    <property type="molecule type" value="Genomic_DNA"/>
</dbReference>
<organism evidence="1 2">
    <name type="scientific">Chryseobacterium wanjuense</name>
    <dbReference type="NCBI Taxonomy" id="356305"/>
    <lineage>
        <taxon>Bacteria</taxon>
        <taxon>Pseudomonadati</taxon>
        <taxon>Bacteroidota</taxon>
        <taxon>Flavobacteriia</taxon>
        <taxon>Flavobacteriales</taxon>
        <taxon>Weeksellaceae</taxon>
        <taxon>Chryseobacterium group</taxon>
        <taxon>Chryseobacterium</taxon>
    </lineage>
</organism>
<dbReference type="STRING" id="356305.SAMN05421841_2313"/>
<reference evidence="2" key="1">
    <citation type="submission" date="2016-10" db="EMBL/GenBank/DDBJ databases">
        <authorList>
            <person name="Varghese N."/>
            <person name="Submissions S."/>
        </authorList>
    </citation>
    <scope>NUCLEOTIDE SEQUENCE [LARGE SCALE GENOMIC DNA]</scope>
    <source>
        <strain evidence="2">DSM 17724</strain>
    </source>
</reference>
<proteinExistence type="predicted"/>
<keyword evidence="2" id="KW-1185">Reference proteome</keyword>
<dbReference type="AlphaFoldDB" id="A0A1I0QYE4"/>
<name>A0A1I0QYE4_9FLAO</name>
<dbReference type="RefSeq" id="WP_089792544.1">
    <property type="nucleotide sequence ID" value="NZ_FOIU01000001.1"/>
</dbReference>
<dbReference type="Proteomes" id="UP000199469">
    <property type="component" value="Unassembled WGS sequence"/>
</dbReference>
<sequence>MKIPLLWRGAKIQRTFDGVVFNSILLLALIEVKIPQWSGGTKWSRVMRNCNGKQEIAPKKEKKLESRIMEVYLIQNNRFLLRRKDNVEA</sequence>
<evidence type="ECO:0000313" key="2">
    <source>
        <dbReference type="Proteomes" id="UP000199469"/>
    </source>
</evidence>